<protein>
    <submittedName>
        <fullName evidence="4">Nitroreductase</fullName>
    </submittedName>
</protein>
<keyword evidence="2" id="KW-0560">Oxidoreductase</keyword>
<reference evidence="4 5" key="1">
    <citation type="submission" date="2016-11" db="EMBL/GenBank/DDBJ databases">
        <authorList>
            <person name="Jaros S."/>
            <person name="Januszkiewicz K."/>
            <person name="Wedrychowicz H."/>
        </authorList>
    </citation>
    <scope>NUCLEOTIDE SEQUENCE [LARGE SCALE GENOMIC DNA]</scope>
    <source>
        <strain evidence="4 5">DSM 17918</strain>
    </source>
</reference>
<evidence type="ECO:0000313" key="4">
    <source>
        <dbReference type="EMBL" id="SHF83952.1"/>
    </source>
</evidence>
<dbReference type="Pfam" id="PF00881">
    <property type="entry name" value="Nitroreductase"/>
    <property type="match status" value="2"/>
</dbReference>
<dbReference type="InterPro" id="IPR029479">
    <property type="entry name" value="Nitroreductase"/>
</dbReference>
<evidence type="ECO:0000313" key="5">
    <source>
        <dbReference type="Proteomes" id="UP000184088"/>
    </source>
</evidence>
<dbReference type="Proteomes" id="UP000184088">
    <property type="component" value="Unassembled WGS sequence"/>
</dbReference>
<accession>A0A1M5EY49</accession>
<dbReference type="EMBL" id="FQVH01000051">
    <property type="protein sequence ID" value="SHF83952.1"/>
    <property type="molecule type" value="Genomic_DNA"/>
</dbReference>
<dbReference type="GO" id="GO:0016491">
    <property type="term" value="F:oxidoreductase activity"/>
    <property type="evidence" value="ECO:0007669"/>
    <property type="project" value="UniProtKB-KW"/>
</dbReference>
<dbReference type="SUPFAM" id="SSF55469">
    <property type="entry name" value="FMN-dependent nitroreductase-like"/>
    <property type="match status" value="1"/>
</dbReference>
<organism evidence="4 5">
    <name type="scientific">Caldanaerobius fijiensis DSM 17918</name>
    <dbReference type="NCBI Taxonomy" id="1121256"/>
    <lineage>
        <taxon>Bacteria</taxon>
        <taxon>Bacillati</taxon>
        <taxon>Bacillota</taxon>
        <taxon>Clostridia</taxon>
        <taxon>Thermoanaerobacterales</taxon>
        <taxon>Thermoanaerobacteraceae</taxon>
        <taxon>Caldanaerobius</taxon>
    </lineage>
</organism>
<dbReference type="PANTHER" id="PTHR43673:SF10">
    <property type="entry name" value="NADH DEHYDROGENASE_NAD(P)H NITROREDUCTASE XCC3605-RELATED"/>
    <property type="match status" value="1"/>
</dbReference>
<evidence type="ECO:0000256" key="2">
    <source>
        <dbReference type="ARBA" id="ARBA00023002"/>
    </source>
</evidence>
<dbReference type="InterPro" id="IPR000415">
    <property type="entry name" value="Nitroreductase-like"/>
</dbReference>
<proteinExistence type="inferred from homology"/>
<dbReference type="AlphaFoldDB" id="A0A1M5EY49"/>
<gene>
    <name evidence="4" type="ORF">SAMN02746089_02640</name>
</gene>
<dbReference type="RefSeq" id="WP_073346367.1">
    <property type="nucleotide sequence ID" value="NZ_FQVH01000051.1"/>
</dbReference>
<evidence type="ECO:0000256" key="1">
    <source>
        <dbReference type="ARBA" id="ARBA00007118"/>
    </source>
</evidence>
<sequence length="166" mass="18919">MKEFIELLKSRRSVRAFIDKPIPKEVLEDIVDCGRLAPSGRNGQPWHFVVITNKDTLKYISEQATYGKFIKDAAACIIVYCEKDNDHHLEDGAAATENIILAAKAYGIGTCWVAGYDRTYEQAINKYLGIPENLRMISIIPMGYPAAEPRMPQKRSLDEVIHWERY</sequence>
<keyword evidence="5" id="KW-1185">Reference proteome</keyword>
<feature type="domain" description="Nitroreductase" evidence="3">
    <location>
        <begin position="8"/>
        <end position="62"/>
    </location>
</feature>
<evidence type="ECO:0000259" key="3">
    <source>
        <dbReference type="Pfam" id="PF00881"/>
    </source>
</evidence>
<feature type="domain" description="Nitroreductase" evidence="3">
    <location>
        <begin position="64"/>
        <end position="144"/>
    </location>
</feature>
<name>A0A1M5EY49_9THEO</name>
<dbReference type="Gene3D" id="3.40.109.10">
    <property type="entry name" value="NADH Oxidase"/>
    <property type="match status" value="1"/>
</dbReference>
<dbReference type="PANTHER" id="PTHR43673">
    <property type="entry name" value="NAD(P)H NITROREDUCTASE YDGI-RELATED"/>
    <property type="match status" value="1"/>
</dbReference>
<comment type="similarity">
    <text evidence="1">Belongs to the nitroreductase family.</text>
</comment>
<dbReference type="STRING" id="1121256.SAMN02746089_02640"/>
<dbReference type="OrthoDB" id="9812105at2"/>